<dbReference type="EMBL" id="VSSQ01015781">
    <property type="protein sequence ID" value="MPM56492.1"/>
    <property type="molecule type" value="Genomic_DNA"/>
</dbReference>
<gene>
    <name evidence="1" type="ORF">SDC9_103298</name>
</gene>
<sequence>MGQHRVFLIADRRFFGDRPFDILAEPGGDAVHTPFFRNKFIHEGAALIDALPVLVAEGYLRAKSRHRRELFESYLFAQNYLFDIARLFHALPVHRPNASIKYFYLPLLDQNVLFTMQPSAATGT</sequence>
<protein>
    <submittedName>
        <fullName evidence="1">Uncharacterized protein</fullName>
    </submittedName>
</protein>
<name>A0A645AT94_9ZZZZ</name>
<comment type="caution">
    <text evidence="1">The sequence shown here is derived from an EMBL/GenBank/DDBJ whole genome shotgun (WGS) entry which is preliminary data.</text>
</comment>
<reference evidence="1" key="1">
    <citation type="submission" date="2019-08" db="EMBL/GenBank/DDBJ databases">
        <authorList>
            <person name="Kucharzyk K."/>
            <person name="Murdoch R.W."/>
            <person name="Higgins S."/>
            <person name="Loffler F."/>
        </authorList>
    </citation>
    <scope>NUCLEOTIDE SEQUENCE</scope>
</reference>
<proteinExistence type="predicted"/>
<dbReference type="AlphaFoldDB" id="A0A645AT94"/>
<accession>A0A645AT94</accession>
<organism evidence="1">
    <name type="scientific">bioreactor metagenome</name>
    <dbReference type="NCBI Taxonomy" id="1076179"/>
    <lineage>
        <taxon>unclassified sequences</taxon>
        <taxon>metagenomes</taxon>
        <taxon>ecological metagenomes</taxon>
    </lineage>
</organism>
<evidence type="ECO:0000313" key="1">
    <source>
        <dbReference type="EMBL" id="MPM56492.1"/>
    </source>
</evidence>